<feature type="transmembrane region" description="Helical" evidence="9">
    <location>
        <begin position="86"/>
        <end position="106"/>
    </location>
</feature>
<accession>A0A7J5D3B9</accession>
<feature type="transmembrane region" description="Helical" evidence="9">
    <location>
        <begin position="193"/>
        <end position="212"/>
    </location>
</feature>
<feature type="region of interest" description="Disordered" evidence="10">
    <location>
        <begin position="1"/>
        <end position="34"/>
    </location>
</feature>
<evidence type="ECO:0000256" key="6">
    <source>
        <dbReference type="ARBA" id="ARBA00022989"/>
    </source>
</evidence>
<comment type="similarity">
    <text evidence="2 9">Belongs to the ABC-2 integral membrane protein family.</text>
</comment>
<dbReference type="PROSITE" id="PS51012">
    <property type="entry name" value="ABC_TM2"/>
    <property type="match status" value="1"/>
</dbReference>
<evidence type="ECO:0000256" key="10">
    <source>
        <dbReference type="SAM" id="MobiDB-lite"/>
    </source>
</evidence>
<feature type="transmembrane region" description="Helical" evidence="9">
    <location>
        <begin position="127"/>
        <end position="151"/>
    </location>
</feature>
<dbReference type="GO" id="GO:0043190">
    <property type="term" value="C:ATP-binding cassette (ABC) transporter complex"/>
    <property type="evidence" value="ECO:0007669"/>
    <property type="project" value="InterPro"/>
</dbReference>
<dbReference type="GO" id="GO:0140359">
    <property type="term" value="F:ABC-type transporter activity"/>
    <property type="evidence" value="ECO:0007669"/>
    <property type="project" value="InterPro"/>
</dbReference>
<keyword evidence="7 9" id="KW-0472">Membrane</keyword>
<dbReference type="GO" id="GO:0046677">
    <property type="term" value="P:response to antibiotic"/>
    <property type="evidence" value="ECO:0007669"/>
    <property type="project" value="UniProtKB-KW"/>
</dbReference>
<dbReference type="InterPro" id="IPR013525">
    <property type="entry name" value="ABC2_TM"/>
</dbReference>
<evidence type="ECO:0000259" key="11">
    <source>
        <dbReference type="PROSITE" id="PS51012"/>
    </source>
</evidence>
<feature type="transmembrane region" description="Helical" evidence="9">
    <location>
        <begin position="163"/>
        <end position="186"/>
    </location>
</feature>
<dbReference type="InterPro" id="IPR047817">
    <property type="entry name" value="ABC2_TM_bact-type"/>
</dbReference>
<keyword evidence="4 9" id="KW-1003">Cell membrane</keyword>
<keyword evidence="13" id="KW-1185">Reference proteome</keyword>
<comment type="caution">
    <text evidence="12">The sequence shown here is derived from an EMBL/GenBank/DDBJ whole genome shotgun (WGS) entry which is preliminary data.</text>
</comment>
<organism evidence="12 13">
    <name type="scientific">Streptomyces triticiradicis</name>
    <dbReference type="NCBI Taxonomy" id="2651189"/>
    <lineage>
        <taxon>Bacteria</taxon>
        <taxon>Bacillati</taxon>
        <taxon>Actinomycetota</taxon>
        <taxon>Actinomycetes</taxon>
        <taxon>Kitasatosporales</taxon>
        <taxon>Streptomycetaceae</taxon>
        <taxon>Streptomyces</taxon>
    </lineage>
</organism>
<reference evidence="12 13" key="1">
    <citation type="submission" date="2019-09" db="EMBL/GenBank/DDBJ databases">
        <title>Isolation and identification of active actinomycetes.</title>
        <authorList>
            <person name="Yu Z."/>
            <person name="Han C."/>
            <person name="Yu B."/>
        </authorList>
    </citation>
    <scope>NUCLEOTIDE SEQUENCE [LARGE SCALE GENOMIC DNA]</scope>
    <source>
        <strain evidence="12 13">NEAU-H2</strain>
    </source>
</reference>
<evidence type="ECO:0000256" key="7">
    <source>
        <dbReference type="ARBA" id="ARBA00023136"/>
    </source>
</evidence>
<evidence type="ECO:0000313" key="12">
    <source>
        <dbReference type="EMBL" id="KAB1978346.1"/>
    </source>
</evidence>
<dbReference type="InterPro" id="IPR051449">
    <property type="entry name" value="ABC-2_transporter_component"/>
</dbReference>
<dbReference type="PANTHER" id="PTHR30294:SF38">
    <property type="entry name" value="TRANSPORT PERMEASE PROTEIN"/>
    <property type="match status" value="1"/>
</dbReference>
<evidence type="ECO:0000256" key="1">
    <source>
        <dbReference type="ARBA" id="ARBA00004651"/>
    </source>
</evidence>
<comment type="subcellular location">
    <subcellularLocation>
        <location evidence="1 9">Cell membrane</location>
        <topology evidence="1 9">Multi-pass membrane protein</topology>
    </subcellularLocation>
</comment>
<keyword evidence="5 9" id="KW-0812">Transmembrane</keyword>
<dbReference type="AlphaFoldDB" id="A0A7J5D3B9"/>
<feature type="domain" description="ABC transmembrane type-2" evidence="11">
    <location>
        <begin position="50"/>
        <end position="275"/>
    </location>
</feature>
<evidence type="ECO:0000256" key="2">
    <source>
        <dbReference type="ARBA" id="ARBA00007783"/>
    </source>
</evidence>
<evidence type="ECO:0000256" key="8">
    <source>
        <dbReference type="ARBA" id="ARBA00023251"/>
    </source>
</evidence>
<dbReference type="PIRSF" id="PIRSF006648">
    <property type="entry name" value="DrrB"/>
    <property type="match status" value="1"/>
</dbReference>
<gene>
    <name evidence="12" type="ORF">F8144_39760</name>
</gene>
<evidence type="ECO:0000256" key="5">
    <source>
        <dbReference type="ARBA" id="ARBA00022692"/>
    </source>
</evidence>
<dbReference type="PANTHER" id="PTHR30294">
    <property type="entry name" value="MEMBRANE COMPONENT OF ABC TRANSPORTER YHHJ-RELATED"/>
    <property type="match status" value="1"/>
</dbReference>
<evidence type="ECO:0000256" key="3">
    <source>
        <dbReference type="ARBA" id="ARBA00022448"/>
    </source>
</evidence>
<dbReference type="Proteomes" id="UP000442990">
    <property type="component" value="Unassembled WGS sequence"/>
</dbReference>
<keyword evidence="6 9" id="KW-1133">Transmembrane helix</keyword>
<sequence>MSSTAATNPTPPTASTGPGTPGEPAPASRPSALDLSRTTATAARVLRQLRHDPRTIALMILVPCVMLVLLRYVFDGSPGTFDSIGASLLGIFPLITMFLVTSIATLRERTSGTLERLLAMPLGKGDLIAGYALAFGAIAIVQSALATGLAVWLLGLDVTGSPWLLLLVALLDALLGTALGLFVSAFAASEFQAVQFMPAVIFPQLLLCGLFTPRSDMHPVLEAISDVLPMSYAVDAMNEVLRHTDATATFVRDVLIVAGSALLVLGLGAATLRRRTQ</sequence>
<dbReference type="Pfam" id="PF01061">
    <property type="entry name" value="ABC2_membrane"/>
    <property type="match status" value="1"/>
</dbReference>
<evidence type="ECO:0000256" key="9">
    <source>
        <dbReference type="RuleBase" id="RU361157"/>
    </source>
</evidence>
<keyword evidence="8" id="KW-0046">Antibiotic resistance</keyword>
<proteinExistence type="inferred from homology"/>
<feature type="transmembrane region" description="Helical" evidence="9">
    <location>
        <begin position="254"/>
        <end position="272"/>
    </location>
</feature>
<keyword evidence="3 9" id="KW-0813">Transport</keyword>
<protein>
    <recommendedName>
        <fullName evidence="9">Transport permease protein</fullName>
    </recommendedName>
</protein>
<name>A0A7J5D3B9_9ACTN</name>
<feature type="compositionally biased region" description="Low complexity" evidence="10">
    <location>
        <begin position="1"/>
        <end position="18"/>
    </location>
</feature>
<dbReference type="InterPro" id="IPR000412">
    <property type="entry name" value="ABC_2_transport"/>
</dbReference>
<dbReference type="EMBL" id="WBKG01000053">
    <property type="protein sequence ID" value="KAB1978346.1"/>
    <property type="molecule type" value="Genomic_DNA"/>
</dbReference>
<feature type="transmembrane region" description="Helical" evidence="9">
    <location>
        <begin position="56"/>
        <end position="74"/>
    </location>
</feature>
<dbReference type="RefSeq" id="WP_151474290.1">
    <property type="nucleotide sequence ID" value="NZ_WBKG01000053.1"/>
</dbReference>
<evidence type="ECO:0000313" key="13">
    <source>
        <dbReference type="Proteomes" id="UP000442990"/>
    </source>
</evidence>
<evidence type="ECO:0000256" key="4">
    <source>
        <dbReference type="ARBA" id="ARBA00022475"/>
    </source>
</evidence>